<name>A0ABV7ETA3_9GAMM</name>
<reference evidence="2" key="1">
    <citation type="journal article" date="2019" name="Int. J. Syst. Evol. Microbiol.">
        <title>The Global Catalogue of Microorganisms (GCM) 10K type strain sequencing project: providing services to taxonomists for standard genome sequencing and annotation.</title>
        <authorList>
            <consortium name="The Broad Institute Genomics Platform"/>
            <consortium name="The Broad Institute Genome Sequencing Center for Infectious Disease"/>
            <person name="Wu L."/>
            <person name="Ma J."/>
        </authorList>
    </citation>
    <scope>NUCLEOTIDE SEQUENCE [LARGE SCALE GENOMIC DNA]</scope>
    <source>
        <strain evidence="2">KCTC 52640</strain>
    </source>
</reference>
<dbReference type="InterPro" id="IPR038561">
    <property type="entry name" value="SoxD_sf"/>
</dbReference>
<dbReference type="Pfam" id="PF04267">
    <property type="entry name" value="SoxD"/>
    <property type="match status" value="1"/>
</dbReference>
<dbReference type="Gene3D" id="3.30.2270.10">
    <property type="entry name" value="Folate-binding superfamily"/>
    <property type="match status" value="1"/>
</dbReference>
<evidence type="ECO:0000313" key="2">
    <source>
        <dbReference type="Proteomes" id="UP001595462"/>
    </source>
</evidence>
<dbReference type="InterPro" id="IPR006279">
    <property type="entry name" value="SoxD"/>
</dbReference>
<protein>
    <submittedName>
        <fullName evidence="1">Sarcosine oxidase subunit delta</fullName>
    </submittedName>
</protein>
<comment type="caution">
    <text evidence="1">The sequence shown here is derived from an EMBL/GenBank/DDBJ whole genome shotgun (WGS) entry which is preliminary data.</text>
</comment>
<evidence type="ECO:0000313" key="1">
    <source>
        <dbReference type="EMBL" id="MFC3105146.1"/>
    </source>
</evidence>
<accession>A0ABV7ETA3</accession>
<dbReference type="Proteomes" id="UP001595462">
    <property type="component" value="Unassembled WGS sequence"/>
</dbReference>
<organism evidence="1 2">
    <name type="scientific">Salinisphaera aquimarina</name>
    <dbReference type="NCBI Taxonomy" id="2094031"/>
    <lineage>
        <taxon>Bacteria</taxon>
        <taxon>Pseudomonadati</taxon>
        <taxon>Pseudomonadota</taxon>
        <taxon>Gammaproteobacteria</taxon>
        <taxon>Salinisphaerales</taxon>
        <taxon>Salinisphaeraceae</taxon>
        <taxon>Salinisphaera</taxon>
    </lineage>
</organism>
<dbReference type="EMBL" id="JBHRSS010000007">
    <property type="protein sequence ID" value="MFC3105146.1"/>
    <property type="molecule type" value="Genomic_DNA"/>
</dbReference>
<proteinExistence type="predicted"/>
<sequence>MLQLACPYCGPRPHTEFSYGGDATRSADAASGTGDGFESLYYRDNPKGPHHELWYHRDGCGQWLVAERDTVTHAVQSVTALTESTT</sequence>
<keyword evidence="2" id="KW-1185">Reference proteome</keyword>
<dbReference type="RefSeq" id="WP_380690706.1">
    <property type="nucleotide sequence ID" value="NZ_JBHRSS010000007.1"/>
</dbReference>
<gene>
    <name evidence="1" type="ORF">ACFOSU_14790</name>
</gene>